<accession>A0A9P9EYH8</accession>
<dbReference type="Proteomes" id="UP000717696">
    <property type="component" value="Unassembled WGS sequence"/>
</dbReference>
<dbReference type="InterPro" id="IPR037883">
    <property type="entry name" value="Knr4/Smi1-like_sf"/>
</dbReference>
<protein>
    <recommendedName>
        <fullName evidence="1">Knr4/Smi1-like domain-containing protein</fullName>
    </recommendedName>
</protein>
<organism evidence="2 3">
    <name type="scientific">Dactylonectria estremocensis</name>
    <dbReference type="NCBI Taxonomy" id="1079267"/>
    <lineage>
        <taxon>Eukaryota</taxon>
        <taxon>Fungi</taxon>
        <taxon>Dikarya</taxon>
        <taxon>Ascomycota</taxon>
        <taxon>Pezizomycotina</taxon>
        <taxon>Sordariomycetes</taxon>
        <taxon>Hypocreomycetidae</taxon>
        <taxon>Hypocreales</taxon>
        <taxon>Nectriaceae</taxon>
        <taxon>Dactylonectria</taxon>
    </lineage>
</organism>
<dbReference type="SUPFAM" id="SSF160631">
    <property type="entry name" value="SMI1/KNR4-like"/>
    <property type="match status" value="1"/>
</dbReference>
<reference evidence="2" key="1">
    <citation type="journal article" date="2021" name="Nat. Commun.">
        <title>Genetic determinants of endophytism in the Arabidopsis root mycobiome.</title>
        <authorList>
            <person name="Mesny F."/>
            <person name="Miyauchi S."/>
            <person name="Thiergart T."/>
            <person name="Pickel B."/>
            <person name="Atanasova L."/>
            <person name="Karlsson M."/>
            <person name="Huettel B."/>
            <person name="Barry K.W."/>
            <person name="Haridas S."/>
            <person name="Chen C."/>
            <person name="Bauer D."/>
            <person name="Andreopoulos W."/>
            <person name="Pangilinan J."/>
            <person name="LaButti K."/>
            <person name="Riley R."/>
            <person name="Lipzen A."/>
            <person name="Clum A."/>
            <person name="Drula E."/>
            <person name="Henrissat B."/>
            <person name="Kohler A."/>
            <person name="Grigoriev I.V."/>
            <person name="Martin F.M."/>
            <person name="Hacquard S."/>
        </authorList>
    </citation>
    <scope>NUCLEOTIDE SEQUENCE</scope>
    <source>
        <strain evidence="2">MPI-CAGE-AT-0021</strain>
    </source>
</reference>
<comment type="caution">
    <text evidence="2">The sequence shown here is derived from an EMBL/GenBank/DDBJ whole genome shotgun (WGS) entry which is preliminary data.</text>
</comment>
<proteinExistence type="predicted"/>
<name>A0A9P9EYH8_9HYPO</name>
<evidence type="ECO:0000313" key="2">
    <source>
        <dbReference type="EMBL" id="KAH7150145.1"/>
    </source>
</evidence>
<evidence type="ECO:0000313" key="3">
    <source>
        <dbReference type="Proteomes" id="UP000717696"/>
    </source>
</evidence>
<dbReference type="InterPro" id="IPR018958">
    <property type="entry name" value="Knr4/Smi1-like_dom"/>
</dbReference>
<dbReference type="Gene3D" id="3.40.1580.10">
    <property type="entry name" value="SMI1/KNR4-like"/>
    <property type="match status" value="1"/>
</dbReference>
<dbReference type="Pfam" id="PF09346">
    <property type="entry name" value="SMI1_KNR4"/>
    <property type="match status" value="1"/>
</dbReference>
<dbReference type="OrthoDB" id="2788868at2759"/>
<evidence type="ECO:0000259" key="1">
    <source>
        <dbReference type="SMART" id="SM00860"/>
    </source>
</evidence>
<dbReference type="EMBL" id="JAGMUU010000006">
    <property type="protein sequence ID" value="KAH7150145.1"/>
    <property type="molecule type" value="Genomic_DNA"/>
</dbReference>
<sequence length="452" mass="50850">MSSFKKFDADAVLTDRSLPNVYRWLFELAQEFAVLGCIETAKTMISLLLSEYASDWQRQRIRFLNLAFAEASQWPEEIPTEEKTEEALDEIEPQAHPRAFKAATNSADDSAMLDMLLQCAVGEDATTGGAAMERSSALADASVIAVRIASEHSSAIEKIETHSKVQEVLGHISKRLAANQQIQYLTERRSIWPLFSTGALARSIPVDTVKVNNLAKDAIETYTQRFKNELLLEMEKNTIASIKSHPEELGEEVPESIFVLPPATDDEISALERKLETKLPADYKEFLKVSNGFGRTWNGYYLDSALDGVDDIDWAEMITDNAIIQLHEPPNGVFDLQFAIDEWPCYKKALQLGSEDVFEFWILPPQETARAIGAYKKALESPEVLEDKRIETMKITDSKYGSWEAFEKLDSSYGTFTKFLQEKVKISAMGCWEGEGQIEQACFSYSCKPDDN</sequence>
<keyword evidence="3" id="KW-1185">Reference proteome</keyword>
<feature type="domain" description="Knr4/Smi1-like" evidence="1">
    <location>
        <begin position="262"/>
        <end position="422"/>
    </location>
</feature>
<gene>
    <name evidence="2" type="ORF">B0J13DRAFT_660955</name>
</gene>
<dbReference type="AlphaFoldDB" id="A0A9P9EYH8"/>
<dbReference type="SMART" id="SM00860">
    <property type="entry name" value="SMI1_KNR4"/>
    <property type="match status" value="1"/>
</dbReference>